<evidence type="ECO:0000313" key="3">
    <source>
        <dbReference type="Proteomes" id="UP001064971"/>
    </source>
</evidence>
<feature type="domain" description="Helix-turn-helix" evidence="1">
    <location>
        <begin position="12"/>
        <end position="61"/>
    </location>
</feature>
<protein>
    <recommendedName>
        <fullName evidence="1">Helix-turn-helix domain-containing protein</fullName>
    </recommendedName>
</protein>
<keyword evidence="3" id="KW-1185">Reference proteome</keyword>
<dbReference type="RefSeq" id="WP_264776829.1">
    <property type="nucleotide sequence ID" value="NZ_AP026560.1"/>
</dbReference>
<dbReference type="EMBL" id="AP026560">
    <property type="protein sequence ID" value="BDP41040.1"/>
    <property type="molecule type" value="Genomic_DNA"/>
</dbReference>
<evidence type="ECO:0000313" key="2">
    <source>
        <dbReference type="EMBL" id="BDP41040.1"/>
    </source>
</evidence>
<dbReference type="Proteomes" id="UP001064971">
    <property type="component" value="Chromosome"/>
</dbReference>
<reference evidence="2" key="1">
    <citation type="submission" date="2022-07" db="EMBL/GenBank/DDBJ databases">
        <title>Complete Genome Sequence of the Radioresistant Bacterium Deinococcus aetherius ST0316, Isolated from the Air Dust collected in Lower Stratosphere above Japan.</title>
        <authorList>
            <person name="Satoh K."/>
            <person name="Hagiwara K."/>
            <person name="Katsumata K."/>
            <person name="Kubo A."/>
            <person name="Yokobori S."/>
            <person name="Yamagishi A."/>
            <person name="Oono Y."/>
            <person name="Narumi I."/>
        </authorList>
    </citation>
    <scope>NUCLEOTIDE SEQUENCE</scope>
    <source>
        <strain evidence="2">ST0316</strain>
    </source>
</reference>
<dbReference type="InterPro" id="IPR010093">
    <property type="entry name" value="SinI_DNA-bd"/>
</dbReference>
<proteinExistence type="predicted"/>
<sequence length="62" mass="6818">MTHAPTPPRLAFTREEACAMLGGISLPTLDKLISSGRLKVVRLKRRVLVPLTSLEDFLLSNS</sequence>
<accession>A0ABM8ABS6</accession>
<gene>
    <name evidence="2" type="ORF">DAETH_10090</name>
</gene>
<dbReference type="NCBIfam" id="TIGR01764">
    <property type="entry name" value="excise"/>
    <property type="match status" value="1"/>
</dbReference>
<organism evidence="2 3">
    <name type="scientific">Deinococcus aetherius</name>
    <dbReference type="NCBI Taxonomy" id="200252"/>
    <lineage>
        <taxon>Bacteria</taxon>
        <taxon>Thermotogati</taxon>
        <taxon>Deinococcota</taxon>
        <taxon>Deinococci</taxon>
        <taxon>Deinococcales</taxon>
        <taxon>Deinococcaceae</taxon>
        <taxon>Deinococcus</taxon>
    </lineage>
</organism>
<evidence type="ECO:0000259" key="1">
    <source>
        <dbReference type="Pfam" id="PF12728"/>
    </source>
</evidence>
<dbReference type="InterPro" id="IPR041657">
    <property type="entry name" value="HTH_17"/>
</dbReference>
<dbReference type="Pfam" id="PF12728">
    <property type="entry name" value="HTH_17"/>
    <property type="match status" value="1"/>
</dbReference>
<name>A0ABM8ABS6_9DEIO</name>